<dbReference type="SUPFAM" id="SSF55608">
    <property type="entry name" value="Homing endonucleases"/>
    <property type="match status" value="1"/>
</dbReference>
<dbReference type="EMBL" id="CP004374">
    <property type="protein sequence ID" value="AGM30025.1"/>
    <property type="molecule type" value="Genomic_DNA"/>
</dbReference>
<sequence>MTAEIDWDSVPDVEPGPERDYFGVYRNGNNQPLIMAEDGSKRYPYQRTTNFIDQLEDGGEGLRIWTERLTLAGLVMSPELRKELMAWMGEPRELSDIARRAARLAGRDEKQEWGSMLHQITDAIDKGDMMPRQWWNENTKQMEPVPVAEVNRDVEAYRMATRCLTHHAAEQMHVFDPYRVAGTPDRVSSYSANGKRQGRPKIVDLKGLALDTKLPTPSGWTTMGAIRVGDQAIGSNGLPCNVVAKSGVKRIGTYVVTFDDGTKIACDSEHIWWTQTQPDRIKRRQASARTIGEIIDTLRYNGQAHHWVPVTAIELPETGLGIDPYLLGCWLGDGSRNRSVITKGRDLFDVLERDGHVLGVEQADARRPHVITRTVAGLIGALRETDLLGNKHIPSAYLRASYGQRLRLLQGLMDTDGTWNTARRRACFTTTNKGLAYGADELLRSLGQRPHLAEVQRSGFGVTATAYDVEFTPHGIMPFRLPRKIAKVQSQIAGKSTARASRHLIVSVEPGPDVETACIAVDSPNSTYLCSEAMIATHNTGTLHPRMVEAQLAMYSRSRPYDPQAEVRLDAEPVDQKRGIVIHLPMKQARCELFWADLTKGWADCKVARDKHQKGLRRKLETLGRLIELGPDVPLMERVGLCANVDALRDLWKEAVERGELTEDLKAACLERQQLLAPTSK</sequence>
<dbReference type="InterPro" id="IPR004860">
    <property type="entry name" value="LAGLIDADG_dom"/>
</dbReference>
<dbReference type="Gene3D" id="3.10.28.10">
    <property type="entry name" value="Homing endonucleases"/>
    <property type="match status" value="1"/>
</dbReference>
<accession>A0AB33ADW8</accession>
<dbReference type="KEGG" id="mabb:MASS_3423"/>
<dbReference type="RefSeq" id="WP_016343080.1">
    <property type="nucleotide sequence ID" value="NC_021282.1"/>
</dbReference>
<dbReference type="GO" id="GO:0004519">
    <property type="term" value="F:endonuclease activity"/>
    <property type="evidence" value="ECO:0007669"/>
    <property type="project" value="InterPro"/>
</dbReference>
<dbReference type="AlphaFoldDB" id="A0AB33ADW8"/>
<evidence type="ECO:0000313" key="3">
    <source>
        <dbReference type="Proteomes" id="UP000013961"/>
    </source>
</evidence>
<proteinExistence type="predicted"/>
<dbReference type="Pfam" id="PF14528">
    <property type="entry name" value="LAGLIDADG_3"/>
    <property type="match status" value="1"/>
</dbReference>
<dbReference type="InterPro" id="IPR027434">
    <property type="entry name" value="Homing_endonucl"/>
</dbReference>
<feature type="domain" description="DOD-type homing endonuclease" evidence="1">
    <location>
        <begin position="326"/>
        <end position="448"/>
    </location>
</feature>
<gene>
    <name evidence="2" type="ORF">MASS_3423</name>
</gene>
<dbReference type="SUPFAM" id="SSF51294">
    <property type="entry name" value="Hedgehog/intein (Hint) domain"/>
    <property type="match status" value="1"/>
</dbReference>
<evidence type="ECO:0000259" key="1">
    <source>
        <dbReference type="PROSITE" id="PS50819"/>
    </source>
</evidence>
<dbReference type="InterPro" id="IPR004042">
    <property type="entry name" value="Intein_endonuc_central"/>
</dbReference>
<organism evidence="2 3">
    <name type="scientific">Mycobacteroides abscessus subsp. bolletii 50594</name>
    <dbReference type="NCBI Taxonomy" id="1303024"/>
    <lineage>
        <taxon>Bacteria</taxon>
        <taxon>Bacillati</taxon>
        <taxon>Actinomycetota</taxon>
        <taxon>Actinomycetes</taxon>
        <taxon>Mycobacteriales</taxon>
        <taxon>Mycobacteriaceae</taxon>
        <taxon>Mycobacteroides</taxon>
        <taxon>Mycobacteroides abscessus</taxon>
    </lineage>
</organism>
<dbReference type="PROSITE" id="PS50819">
    <property type="entry name" value="INTEIN_ENDONUCLEASE"/>
    <property type="match status" value="1"/>
</dbReference>
<reference evidence="2 3" key="1">
    <citation type="journal article" date="2013" name="Genome Announc.">
        <title>Complete Genome Sequence of Mycobacterium massiliense Clinical Strain Asan 50594, Belonging to the Type II Genotype.</title>
        <authorList>
            <person name="Kim B.J."/>
            <person name="Kim B.R."/>
            <person name="Hong S.H."/>
            <person name="Seok S.H."/>
            <person name="Kook Y.H."/>
            <person name="Kim B.J."/>
        </authorList>
    </citation>
    <scope>NUCLEOTIDE SEQUENCE [LARGE SCALE GENOMIC DNA]</scope>
    <source>
        <strain evidence="2 3">50594</strain>
    </source>
</reference>
<name>A0AB33ADW8_9MYCO</name>
<dbReference type="InterPro" id="IPR036844">
    <property type="entry name" value="Hint_dom_sf"/>
</dbReference>
<protein>
    <submittedName>
        <fullName evidence="2">DnaB domain protein</fullName>
    </submittedName>
</protein>
<evidence type="ECO:0000313" key="2">
    <source>
        <dbReference type="EMBL" id="AGM30025.1"/>
    </source>
</evidence>
<dbReference type="Proteomes" id="UP000013961">
    <property type="component" value="Chromosome"/>
</dbReference>